<dbReference type="AlphaFoldDB" id="A0A0D0AG01"/>
<dbReference type="EMBL" id="KN835294">
    <property type="protein sequence ID" value="KIK40686.1"/>
    <property type="molecule type" value="Genomic_DNA"/>
</dbReference>
<evidence type="ECO:0000313" key="2">
    <source>
        <dbReference type="Proteomes" id="UP000054485"/>
    </source>
</evidence>
<keyword evidence="2" id="KW-1185">Reference proteome</keyword>
<protein>
    <submittedName>
        <fullName evidence="1">Uncharacterized protein</fullName>
    </submittedName>
</protein>
<accession>A0A0D0AG01</accession>
<proteinExistence type="predicted"/>
<dbReference type="HOGENOM" id="CLU_2759487_0_0_1"/>
<dbReference type="Proteomes" id="UP000054485">
    <property type="component" value="Unassembled WGS sequence"/>
</dbReference>
<reference evidence="2" key="2">
    <citation type="submission" date="2015-01" db="EMBL/GenBank/DDBJ databases">
        <title>Evolutionary Origins and Diversification of the Mycorrhizal Mutualists.</title>
        <authorList>
            <consortium name="DOE Joint Genome Institute"/>
            <consortium name="Mycorrhizal Genomics Consortium"/>
            <person name="Kohler A."/>
            <person name="Kuo A."/>
            <person name="Nagy L.G."/>
            <person name="Floudas D."/>
            <person name="Copeland A."/>
            <person name="Barry K.W."/>
            <person name="Cichocki N."/>
            <person name="Veneault-Fourrey C."/>
            <person name="LaButti K."/>
            <person name="Lindquist E.A."/>
            <person name="Lipzen A."/>
            <person name="Lundell T."/>
            <person name="Morin E."/>
            <person name="Murat C."/>
            <person name="Riley R."/>
            <person name="Ohm R."/>
            <person name="Sun H."/>
            <person name="Tunlid A."/>
            <person name="Henrissat B."/>
            <person name="Grigoriev I.V."/>
            <person name="Hibbett D.S."/>
            <person name="Martin F."/>
        </authorList>
    </citation>
    <scope>NUCLEOTIDE SEQUENCE [LARGE SCALE GENOMIC DNA]</scope>
    <source>
        <strain evidence="2">UH-Slu-Lm8-n1</strain>
    </source>
</reference>
<sequence length="70" mass="8479">MPYILHDPYLWPYLGWNRISSYFLGLWRTRRMMFVNLTPSLTVVSQLHPLLWWYMIGVSEIIISEGTVYR</sequence>
<reference evidence="1 2" key="1">
    <citation type="submission" date="2014-04" db="EMBL/GenBank/DDBJ databases">
        <authorList>
            <consortium name="DOE Joint Genome Institute"/>
            <person name="Kuo A."/>
            <person name="Ruytinx J."/>
            <person name="Rineau F."/>
            <person name="Colpaert J."/>
            <person name="Kohler A."/>
            <person name="Nagy L.G."/>
            <person name="Floudas D."/>
            <person name="Copeland A."/>
            <person name="Barry K.W."/>
            <person name="Cichocki N."/>
            <person name="Veneault-Fourrey C."/>
            <person name="LaButti K."/>
            <person name="Lindquist E.A."/>
            <person name="Lipzen A."/>
            <person name="Lundell T."/>
            <person name="Morin E."/>
            <person name="Murat C."/>
            <person name="Sun H."/>
            <person name="Tunlid A."/>
            <person name="Henrissat B."/>
            <person name="Grigoriev I.V."/>
            <person name="Hibbett D.S."/>
            <person name="Martin F."/>
            <person name="Nordberg H.P."/>
            <person name="Cantor M.N."/>
            <person name="Hua S.X."/>
        </authorList>
    </citation>
    <scope>NUCLEOTIDE SEQUENCE [LARGE SCALE GENOMIC DNA]</scope>
    <source>
        <strain evidence="1 2">UH-Slu-Lm8-n1</strain>
    </source>
</reference>
<gene>
    <name evidence="1" type="ORF">CY34DRAFT_806987</name>
</gene>
<evidence type="ECO:0000313" key="1">
    <source>
        <dbReference type="EMBL" id="KIK40686.1"/>
    </source>
</evidence>
<dbReference type="InParanoid" id="A0A0D0AG01"/>
<organism evidence="1 2">
    <name type="scientific">Suillus luteus UH-Slu-Lm8-n1</name>
    <dbReference type="NCBI Taxonomy" id="930992"/>
    <lineage>
        <taxon>Eukaryota</taxon>
        <taxon>Fungi</taxon>
        <taxon>Dikarya</taxon>
        <taxon>Basidiomycota</taxon>
        <taxon>Agaricomycotina</taxon>
        <taxon>Agaricomycetes</taxon>
        <taxon>Agaricomycetidae</taxon>
        <taxon>Boletales</taxon>
        <taxon>Suillineae</taxon>
        <taxon>Suillaceae</taxon>
        <taxon>Suillus</taxon>
    </lineage>
</organism>
<name>A0A0D0AG01_9AGAM</name>